<dbReference type="EMBL" id="JBHSKY010000016">
    <property type="protein sequence ID" value="MFC5279775.1"/>
    <property type="molecule type" value="Genomic_DNA"/>
</dbReference>
<gene>
    <name evidence="1" type="ORF">ACFPM1_13555</name>
</gene>
<accession>A0ABD5R4J0</accession>
<protein>
    <submittedName>
        <fullName evidence="1">Uncharacterized protein</fullName>
    </submittedName>
</protein>
<evidence type="ECO:0000313" key="2">
    <source>
        <dbReference type="Proteomes" id="UP001596118"/>
    </source>
</evidence>
<sequence>MSTTTRTPPARVSALRTLSIVLAFAAAVGLVFGTAGFSAMEADRGLAVNVTDDESAYLGYEMTAETETANNSTTATAEAAYHNQFSGELTLDVTVEVDGQDRENASVTLTQGEAERIGVTESCSSGETVHFTFVATGNGSGVNVSLERAHSVTC</sequence>
<dbReference type="Proteomes" id="UP001596118">
    <property type="component" value="Unassembled WGS sequence"/>
</dbReference>
<keyword evidence="2" id="KW-1185">Reference proteome</keyword>
<organism evidence="1 2">
    <name type="scientific">Halorubrum rubrum</name>
    <dbReference type="NCBI Taxonomy" id="1126240"/>
    <lineage>
        <taxon>Archaea</taxon>
        <taxon>Methanobacteriati</taxon>
        <taxon>Methanobacteriota</taxon>
        <taxon>Stenosarchaea group</taxon>
        <taxon>Halobacteria</taxon>
        <taxon>Halobacteriales</taxon>
        <taxon>Haloferacaceae</taxon>
        <taxon>Halorubrum</taxon>
    </lineage>
</organism>
<dbReference type="RefSeq" id="WP_256412508.1">
    <property type="nucleotide sequence ID" value="NZ_JANHDM010000010.1"/>
</dbReference>
<reference evidence="1 2" key="1">
    <citation type="journal article" date="2019" name="Int. J. Syst. Evol. Microbiol.">
        <title>The Global Catalogue of Microorganisms (GCM) 10K type strain sequencing project: providing services to taxonomists for standard genome sequencing and annotation.</title>
        <authorList>
            <consortium name="The Broad Institute Genomics Platform"/>
            <consortium name="The Broad Institute Genome Sequencing Center for Infectious Disease"/>
            <person name="Wu L."/>
            <person name="Ma J."/>
        </authorList>
    </citation>
    <scope>NUCLEOTIDE SEQUENCE [LARGE SCALE GENOMIC DNA]</scope>
    <source>
        <strain evidence="1 2">CGMCC 1.12124</strain>
    </source>
</reference>
<evidence type="ECO:0000313" key="1">
    <source>
        <dbReference type="EMBL" id="MFC5279775.1"/>
    </source>
</evidence>
<name>A0ABD5R4J0_9EURY</name>
<dbReference type="AlphaFoldDB" id="A0ABD5R4J0"/>
<proteinExistence type="predicted"/>
<comment type="caution">
    <text evidence="1">The sequence shown here is derived from an EMBL/GenBank/DDBJ whole genome shotgun (WGS) entry which is preliminary data.</text>
</comment>